<dbReference type="HOGENOM" id="CLU_1135083_0_0_1"/>
<reference evidence="2" key="2">
    <citation type="submission" date="2015-06" db="UniProtKB">
        <authorList>
            <consortium name="EnsemblPlants"/>
        </authorList>
    </citation>
    <scope>IDENTIFICATION</scope>
</reference>
<dbReference type="Proteomes" id="UP000008022">
    <property type="component" value="Unassembled WGS sequence"/>
</dbReference>
<organism evidence="2 3">
    <name type="scientific">Oryza rufipogon</name>
    <name type="common">Brownbeard rice</name>
    <name type="synonym">Asian wild rice</name>
    <dbReference type="NCBI Taxonomy" id="4529"/>
    <lineage>
        <taxon>Eukaryota</taxon>
        <taxon>Viridiplantae</taxon>
        <taxon>Streptophyta</taxon>
        <taxon>Embryophyta</taxon>
        <taxon>Tracheophyta</taxon>
        <taxon>Spermatophyta</taxon>
        <taxon>Magnoliopsida</taxon>
        <taxon>Liliopsida</taxon>
        <taxon>Poales</taxon>
        <taxon>Poaceae</taxon>
        <taxon>BOP clade</taxon>
        <taxon>Oryzoideae</taxon>
        <taxon>Oryzeae</taxon>
        <taxon>Oryzinae</taxon>
        <taxon>Oryza</taxon>
    </lineage>
</organism>
<reference evidence="3" key="1">
    <citation type="submission" date="2013-06" db="EMBL/GenBank/DDBJ databases">
        <authorList>
            <person name="Zhao Q."/>
        </authorList>
    </citation>
    <scope>NUCLEOTIDE SEQUENCE</scope>
    <source>
        <strain evidence="3">cv. W1943</strain>
    </source>
</reference>
<accession>A0A0E0QHH3</accession>
<keyword evidence="3" id="KW-1185">Reference proteome</keyword>
<sequence length="245" mass="27841">MFTSFVLHSSNPADENHPTYHIRLPSFLHLRIAPCAATPHPHGHTSLPYALIPFPLARRANLRRQSVVDLRNKHPRRHRQPLPAPPPDRRDRSLRCRLRRSLPAPPHLTHNSLPHALIPFPLAHRADLRRQSIVDPHNQRPWWQSAIDPCHHAVLAMILRGQTLVLSPALSMMVDQLRKLHAFLPDGLLASSQAYASEFCRKEHQALEISLIYVKENKGAATVASTEAWSDTKIEGERLISVVHF</sequence>
<proteinExistence type="predicted"/>
<protein>
    <submittedName>
        <fullName evidence="2">Uncharacterized protein</fullName>
    </submittedName>
</protein>
<dbReference type="Gramene" id="ORUFI08G12250.1">
    <property type="protein sequence ID" value="ORUFI08G12250.1"/>
    <property type="gene ID" value="ORUFI08G12250"/>
</dbReference>
<evidence type="ECO:0000313" key="2">
    <source>
        <dbReference type="EnsemblPlants" id="ORUFI08G12250.1"/>
    </source>
</evidence>
<evidence type="ECO:0000256" key="1">
    <source>
        <dbReference type="SAM" id="MobiDB-lite"/>
    </source>
</evidence>
<dbReference type="EnsemblPlants" id="ORUFI08G12250.1">
    <property type="protein sequence ID" value="ORUFI08G12250.1"/>
    <property type="gene ID" value="ORUFI08G12250"/>
</dbReference>
<name>A0A0E0QHH3_ORYRU</name>
<dbReference type="AlphaFoldDB" id="A0A0E0QHH3"/>
<feature type="region of interest" description="Disordered" evidence="1">
    <location>
        <begin position="68"/>
        <end position="93"/>
    </location>
</feature>
<evidence type="ECO:0000313" key="3">
    <source>
        <dbReference type="Proteomes" id="UP000008022"/>
    </source>
</evidence>